<accession>A0A7Y3T012</accession>
<comment type="similarity">
    <text evidence="1">Belongs to the initiator RepB protein family.</text>
</comment>
<evidence type="ECO:0000313" key="4">
    <source>
        <dbReference type="Proteomes" id="UP000531659"/>
    </source>
</evidence>
<dbReference type="InterPro" id="IPR000525">
    <property type="entry name" value="Initiator_Rep_WH1"/>
</dbReference>
<dbReference type="SUPFAM" id="SSF46785">
    <property type="entry name" value="Winged helix' DNA-binding domain"/>
    <property type="match status" value="2"/>
</dbReference>
<dbReference type="GeneID" id="83594853"/>
<dbReference type="GO" id="GO:0003887">
    <property type="term" value="F:DNA-directed DNA polymerase activity"/>
    <property type="evidence" value="ECO:0007669"/>
    <property type="project" value="InterPro"/>
</dbReference>
<dbReference type="EMBL" id="JABEYB010000025">
    <property type="protein sequence ID" value="NNU78533.1"/>
    <property type="molecule type" value="Genomic_DNA"/>
</dbReference>
<dbReference type="GO" id="GO:0006270">
    <property type="term" value="P:DNA replication initiation"/>
    <property type="evidence" value="ECO:0007669"/>
    <property type="project" value="InterPro"/>
</dbReference>
<evidence type="ECO:0000313" key="3">
    <source>
        <dbReference type="EMBL" id="NNU78533.1"/>
    </source>
</evidence>
<dbReference type="Pfam" id="PF01051">
    <property type="entry name" value="Rep3_N"/>
    <property type="match status" value="1"/>
</dbReference>
<evidence type="ECO:0000256" key="1">
    <source>
        <dbReference type="ARBA" id="ARBA00038283"/>
    </source>
</evidence>
<dbReference type="AlphaFoldDB" id="A0A7Y3T012"/>
<comment type="caution">
    <text evidence="3">The sequence shown here is derived from an EMBL/GenBank/DDBJ whole genome shotgun (WGS) entry which is preliminary data.</text>
</comment>
<sequence length="342" mass="40333">MIANLSKVNNNWVYQSNKLIEASHSFSVLEQKLIRVLASMIKKDDIELKEYQFKATDLSEILGIHQKNIYKELDTVTDKLMARVVKRKNDTDKKFKKFHLIKIAEFENGILTLKIDEEVKEFYLELKQYTKYQLKNILRFKNSYSFRVYELLKQYEKIRFRELSIKDLRTILDIEENQYPKYANLKQKVINVAMKEINLNTDIFFDFKEIKVNRKVTSIKFAIKSKTVTKGNDEIAATEESLQENNDIKIVKEIIKENILDHEAKKIFKIANGDITKIKEKYKIVSQLNNVDNIVGAVLSALKEDWTSTQGNSRHGSFNDYEQRSYDFDKLEKKLLGWDKND</sequence>
<dbReference type="Pfam" id="PF21205">
    <property type="entry name" value="Rep3_C"/>
    <property type="match status" value="1"/>
</dbReference>
<name>A0A7Y3T012_9CLOT</name>
<proteinExistence type="inferred from homology"/>
<dbReference type="Proteomes" id="UP000531659">
    <property type="component" value="Unassembled WGS sequence"/>
</dbReference>
<feature type="domain" description="Initiator Rep protein WH1" evidence="2">
    <location>
        <begin position="12"/>
        <end position="153"/>
    </location>
</feature>
<dbReference type="InterPro" id="IPR036388">
    <property type="entry name" value="WH-like_DNA-bd_sf"/>
</dbReference>
<organism evidence="3 4">
    <name type="scientific">Clostridium estertheticum</name>
    <dbReference type="NCBI Taxonomy" id="238834"/>
    <lineage>
        <taxon>Bacteria</taxon>
        <taxon>Bacillati</taxon>
        <taxon>Bacillota</taxon>
        <taxon>Clostridia</taxon>
        <taxon>Eubacteriales</taxon>
        <taxon>Clostridiaceae</taxon>
        <taxon>Clostridium</taxon>
    </lineage>
</organism>
<gene>
    <name evidence="3" type="ORF">HLQ16_21770</name>
</gene>
<dbReference type="RefSeq" id="WP_171299081.1">
    <property type="nucleotide sequence ID" value="NZ_CP077617.1"/>
</dbReference>
<reference evidence="3 4" key="1">
    <citation type="submission" date="2020-05" db="EMBL/GenBank/DDBJ databases">
        <title>Complete genome of Clostridium estertheticum subspecies estertheticum, isolated from Vacuum packed lamb meat from New Zealand imported to Switzerland.</title>
        <authorList>
            <person name="Wambui J."/>
            <person name="Stevens M.J.A."/>
            <person name="Stephan R."/>
        </authorList>
    </citation>
    <scope>NUCLEOTIDE SEQUENCE [LARGE SCALE GENOMIC DNA]</scope>
    <source>
        <strain evidence="3 4">CEST001</strain>
    </source>
</reference>
<evidence type="ECO:0000259" key="2">
    <source>
        <dbReference type="Pfam" id="PF01051"/>
    </source>
</evidence>
<dbReference type="InterPro" id="IPR036390">
    <property type="entry name" value="WH_DNA-bd_sf"/>
</dbReference>
<dbReference type="Gene3D" id="1.10.10.10">
    <property type="entry name" value="Winged helix-like DNA-binding domain superfamily/Winged helix DNA-binding domain"/>
    <property type="match status" value="2"/>
</dbReference>
<protein>
    <submittedName>
        <fullName evidence="3">Replication initiation protein</fullName>
    </submittedName>
</protein>